<dbReference type="EMBL" id="LCAE01000031">
    <property type="protein sequence ID" value="KKR85839.1"/>
    <property type="molecule type" value="Genomic_DNA"/>
</dbReference>
<accession>A0A0G0UA09</accession>
<name>A0A0G0UA09_9BACT</name>
<gene>
    <name evidence="2" type="ORF">UU32_C0031G0012</name>
</gene>
<dbReference type="AlphaFoldDB" id="A0A0G0UA09"/>
<proteinExistence type="predicted"/>
<dbReference type="SUPFAM" id="SSF143422">
    <property type="entry name" value="Transposase IS200-like"/>
    <property type="match status" value="1"/>
</dbReference>
<dbReference type="GO" id="GO:0004803">
    <property type="term" value="F:transposase activity"/>
    <property type="evidence" value="ECO:0007669"/>
    <property type="project" value="InterPro"/>
</dbReference>
<dbReference type="PANTHER" id="PTHR33360:SF2">
    <property type="entry name" value="TRANSPOSASE FOR INSERTION SEQUENCE ELEMENT IS200"/>
    <property type="match status" value="1"/>
</dbReference>
<evidence type="ECO:0000313" key="2">
    <source>
        <dbReference type="EMBL" id="KKR85839.1"/>
    </source>
</evidence>
<dbReference type="InterPro" id="IPR036515">
    <property type="entry name" value="Transposase_17_sf"/>
</dbReference>
<dbReference type="Gene3D" id="3.30.70.1290">
    <property type="entry name" value="Transposase IS200-like"/>
    <property type="match status" value="1"/>
</dbReference>
<dbReference type="InterPro" id="IPR002686">
    <property type="entry name" value="Transposase_17"/>
</dbReference>
<comment type="caution">
    <text evidence="2">The sequence shown here is derived from an EMBL/GenBank/DDBJ whole genome shotgun (WGS) entry which is preliminary data.</text>
</comment>
<dbReference type="GO" id="GO:0006313">
    <property type="term" value="P:DNA transposition"/>
    <property type="evidence" value="ECO:0007669"/>
    <property type="project" value="InterPro"/>
</dbReference>
<dbReference type="Pfam" id="PF01797">
    <property type="entry name" value="Y1_Tnp"/>
    <property type="match status" value="1"/>
</dbReference>
<protein>
    <submittedName>
        <fullName evidence="2">Transposase IS200-family protein</fullName>
    </submittedName>
</protein>
<evidence type="ECO:0000259" key="1">
    <source>
        <dbReference type="SMART" id="SM01321"/>
    </source>
</evidence>
<dbReference type="PANTHER" id="PTHR33360">
    <property type="entry name" value="TRANSPOSASE FOR INSERTION SEQUENCE ELEMENT IS200"/>
    <property type="match status" value="1"/>
</dbReference>
<dbReference type="NCBIfam" id="NF033573">
    <property type="entry name" value="transpos_IS200"/>
    <property type="match status" value="1"/>
</dbReference>
<feature type="domain" description="Transposase IS200-like" evidence="1">
    <location>
        <begin position="9"/>
        <end position="128"/>
    </location>
</feature>
<reference evidence="2 3" key="1">
    <citation type="journal article" date="2015" name="Nature">
        <title>rRNA introns, odd ribosomes, and small enigmatic genomes across a large radiation of phyla.</title>
        <authorList>
            <person name="Brown C.T."/>
            <person name="Hug L.A."/>
            <person name="Thomas B.C."/>
            <person name="Sharon I."/>
            <person name="Castelle C.J."/>
            <person name="Singh A."/>
            <person name="Wilkins M.J."/>
            <person name="Williams K.H."/>
            <person name="Banfield J.F."/>
        </authorList>
    </citation>
    <scope>NUCLEOTIDE SEQUENCE [LARGE SCALE GENOMIC DNA]</scope>
</reference>
<dbReference type="GO" id="GO:0003677">
    <property type="term" value="F:DNA binding"/>
    <property type="evidence" value="ECO:0007669"/>
    <property type="project" value="InterPro"/>
</dbReference>
<dbReference type="SMART" id="SM01321">
    <property type="entry name" value="Y1_Tnp"/>
    <property type="match status" value="1"/>
</dbReference>
<evidence type="ECO:0000313" key="3">
    <source>
        <dbReference type="Proteomes" id="UP000033858"/>
    </source>
</evidence>
<sequence length="136" mass="16136">MIRKSSQAQYDLRYHFVWVPKRRRRVLKGDTARKIEGLIRYACQVHNFEIIELAVKEDHVHLYLEAKPKYSPSKIANLIKGGTSKKIRELFPSLEENYWNSSFWQDGYFVRSVGVVDDTKVKQYINKQRDNSARPF</sequence>
<dbReference type="Proteomes" id="UP000033858">
    <property type="component" value="Unassembled WGS sequence"/>
</dbReference>
<organism evidence="2 3">
    <name type="scientific">Candidatus Woesebacteria bacterium GW2011_GWB1_41_10</name>
    <dbReference type="NCBI Taxonomy" id="1618577"/>
    <lineage>
        <taxon>Bacteria</taxon>
        <taxon>Candidatus Woeseibacteriota</taxon>
    </lineage>
</organism>